<reference evidence="9" key="1">
    <citation type="journal article" date="2019" name="Plant Biotechnol. J.">
        <title>Genome sequencing of the Australian wild diploid species Gossypium australe highlights disease resistance and delayed gland morphogenesis.</title>
        <authorList>
            <person name="Cai Y."/>
            <person name="Cai X."/>
            <person name="Wang Q."/>
            <person name="Wang P."/>
            <person name="Zhang Y."/>
            <person name="Cai C."/>
            <person name="Xu Y."/>
            <person name="Wang K."/>
            <person name="Zhou Z."/>
            <person name="Wang C."/>
            <person name="Geng S."/>
            <person name="Li B."/>
            <person name="Dong Q."/>
            <person name="Hou Y."/>
            <person name="Wang H."/>
            <person name="Ai P."/>
            <person name="Liu Z."/>
            <person name="Yi F."/>
            <person name="Sun M."/>
            <person name="An G."/>
            <person name="Cheng J."/>
            <person name="Zhang Y."/>
            <person name="Shi Q."/>
            <person name="Xie Y."/>
            <person name="Shi X."/>
            <person name="Chang Y."/>
            <person name="Huang F."/>
            <person name="Chen Y."/>
            <person name="Hong S."/>
            <person name="Mi L."/>
            <person name="Sun Q."/>
            <person name="Zhang L."/>
            <person name="Zhou B."/>
            <person name="Peng R."/>
            <person name="Zhang X."/>
            <person name="Liu F."/>
        </authorList>
    </citation>
    <scope>NUCLEOTIDE SEQUENCE [LARGE SCALE GENOMIC DNA]</scope>
    <source>
        <strain evidence="9">cv. PA1801</strain>
    </source>
</reference>
<dbReference type="GO" id="GO:0016787">
    <property type="term" value="F:hydrolase activity"/>
    <property type="evidence" value="ECO:0007669"/>
    <property type="project" value="UniProtKB-KW"/>
</dbReference>
<dbReference type="EMBL" id="SMMG02000005">
    <property type="protein sequence ID" value="KAA3473744.1"/>
    <property type="molecule type" value="Genomic_DNA"/>
</dbReference>
<dbReference type="Pfam" id="PF17917">
    <property type="entry name" value="RT_RNaseH"/>
    <property type="match status" value="1"/>
</dbReference>
<dbReference type="InterPro" id="IPR001584">
    <property type="entry name" value="Integrase_cat-core"/>
</dbReference>
<dbReference type="InterPro" id="IPR041373">
    <property type="entry name" value="RT_RNaseH"/>
</dbReference>
<dbReference type="GO" id="GO:0015074">
    <property type="term" value="P:DNA integration"/>
    <property type="evidence" value="ECO:0007669"/>
    <property type="project" value="InterPro"/>
</dbReference>
<protein>
    <submittedName>
        <fullName evidence="8">Transposon Ty3-I Gag-Pol polyprotein</fullName>
    </submittedName>
</protein>
<evidence type="ECO:0000256" key="4">
    <source>
        <dbReference type="ARBA" id="ARBA00022759"/>
    </source>
</evidence>
<evidence type="ECO:0000256" key="2">
    <source>
        <dbReference type="ARBA" id="ARBA00022695"/>
    </source>
</evidence>
<dbReference type="PANTHER" id="PTHR37984:SF5">
    <property type="entry name" value="PROTEIN NYNRIN-LIKE"/>
    <property type="match status" value="1"/>
</dbReference>
<keyword evidence="9" id="KW-1185">Reference proteome</keyword>
<evidence type="ECO:0000256" key="5">
    <source>
        <dbReference type="ARBA" id="ARBA00022801"/>
    </source>
</evidence>
<evidence type="ECO:0000313" key="8">
    <source>
        <dbReference type="EMBL" id="KAA3473744.1"/>
    </source>
</evidence>
<gene>
    <name evidence="8" type="ORF">EPI10_024101</name>
</gene>
<dbReference type="GO" id="GO:0004519">
    <property type="term" value="F:endonuclease activity"/>
    <property type="evidence" value="ECO:0007669"/>
    <property type="project" value="UniProtKB-KW"/>
</dbReference>
<feature type="domain" description="Integrase catalytic" evidence="7">
    <location>
        <begin position="231"/>
        <end position="359"/>
    </location>
</feature>
<dbReference type="InterPro" id="IPR043502">
    <property type="entry name" value="DNA/RNA_pol_sf"/>
</dbReference>
<dbReference type="InterPro" id="IPR012337">
    <property type="entry name" value="RNaseH-like_sf"/>
</dbReference>
<evidence type="ECO:0000256" key="6">
    <source>
        <dbReference type="ARBA" id="ARBA00022918"/>
    </source>
</evidence>
<evidence type="ECO:0000256" key="3">
    <source>
        <dbReference type="ARBA" id="ARBA00022722"/>
    </source>
</evidence>
<dbReference type="InterPro" id="IPR036397">
    <property type="entry name" value="RNaseH_sf"/>
</dbReference>
<keyword evidence="1" id="KW-0808">Transferase</keyword>
<dbReference type="InterPro" id="IPR041588">
    <property type="entry name" value="Integrase_H2C2"/>
</dbReference>
<dbReference type="PROSITE" id="PS50994">
    <property type="entry name" value="INTEGRASE"/>
    <property type="match status" value="1"/>
</dbReference>
<evidence type="ECO:0000313" key="9">
    <source>
        <dbReference type="Proteomes" id="UP000325315"/>
    </source>
</evidence>
<sequence>MCNANDYAVGAVMGQKRNKVFHPIYYASRTLTEAQLNYTFFAFDKFCSYLIGTKVTVFTDHVAIKYLLTKKYAKLRLIRWILLLQEFDLEIQDRKGVKNQIANHLSRLEQDEVTRSCVPINENFPDEHLFEVSRIHETPWFPDFANYLTCGIIPQEMTYQQRKKSVHDTESEIAKILYHCHSSPSAGHFGGSRTTAKILQACFFWPTLFKDAYAYMKNCDKCQRTGNISRRNAMPLTNILEIELFDDGALTSWGRFLLLALDYVSEWVEAEAYPTNDAKHVFTRFGTPRAIISDECSHFVNKWLKWLLEKYDVKHKIATTYHLQSNGQVERVNRDIKGILENVVHPSKKDWSQRLGDAL</sequence>
<accession>A0A5B6VXN6</accession>
<dbReference type="GO" id="GO:0003964">
    <property type="term" value="F:RNA-directed DNA polymerase activity"/>
    <property type="evidence" value="ECO:0007669"/>
    <property type="project" value="UniProtKB-KW"/>
</dbReference>
<dbReference type="Proteomes" id="UP000325315">
    <property type="component" value="Unassembled WGS sequence"/>
</dbReference>
<keyword evidence="4" id="KW-0255">Endonuclease</keyword>
<keyword evidence="5" id="KW-0378">Hydrolase</keyword>
<dbReference type="SUPFAM" id="SSF56672">
    <property type="entry name" value="DNA/RNA polymerases"/>
    <property type="match status" value="1"/>
</dbReference>
<keyword evidence="2" id="KW-0548">Nucleotidyltransferase</keyword>
<organism evidence="8 9">
    <name type="scientific">Gossypium australe</name>
    <dbReference type="NCBI Taxonomy" id="47621"/>
    <lineage>
        <taxon>Eukaryota</taxon>
        <taxon>Viridiplantae</taxon>
        <taxon>Streptophyta</taxon>
        <taxon>Embryophyta</taxon>
        <taxon>Tracheophyta</taxon>
        <taxon>Spermatophyta</taxon>
        <taxon>Magnoliopsida</taxon>
        <taxon>eudicotyledons</taxon>
        <taxon>Gunneridae</taxon>
        <taxon>Pentapetalae</taxon>
        <taxon>rosids</taxon>
        <taxon>malvids</taxon>
        <taxon>Malvales</taxon>
        <taxon>Malvaceae</taxon>
        <taxon>Malvoideae</taxon>
        <taxon>Gossypium</taxon>
    </lineage>
</organism>
<keyword evidence="3" id="KW-0540">Nuclease</keyword>
<dbReference type="Gene3D" id="1.10.340.70">
    <property type="match status" value="1"/>
</dbReference>
<dbReference type="OrthoDB" id="10055717at2759"/>
<evidence type="ECO:0000256" key="1">
    <source>
        <dbReference type="ARBA" id="ARBA00022679"/>
    </source>
</evidence>
<keyword evidence="6" id="KW-0695">RNA-directed DNA polymerase</keyword>
<dbReference type="PANTHER" id="PTHR37984">
    <property type="entry name" value="PROTEIN CBG26694"/>
    <property type="match status" value="1"/>
</dbReference>
<proteinExistence type="predicted"/>
<dbReference type="AlphaFoldDB" id="A0A5B6VXN6"/>
<evidence type="ECO:0000259" key="7">
    <source>
        <dbReference type="PROSITE" id="PS50994"/>
    </source>
</evidence>
<comment type="caution">
    <text evidence="8">The sequence shown here is derived from an EMBL/GenBank/DDBJ whole genome shotgun (WGS) entry which is preliminary data.</text>
</comment>
<dbReference type="InterPro" id="IPR050951">
    <property type="entry name" value="Retrovirus_Pol_polyprotein"/>
</dbReference>
<name>A0A5B6VXN6_9ROSI</name>
<dbReference type="SUPFAM" id="SSF53098">
    <property type="entry name" value="Ribonuclease H-like"/>
    <property type="match status" value="1"/>
</dbReference>
<dbReference type="GO" id="GO:0003676">
    <property type="term" value="F:nucleic acid binding"/>
    <property type="evidence" value="ECO:0007669"/>
    <property type="project" value="InterPro"/>
</dbReference>
<dbReference type="Gene3D" id="3.30.420.10">
    <property type="entry name" value="Ribonuclease H-like superfamily/Ribonuclease H"/>
    <property type="match status" value="1"/>
</dbReference>
<dbReference type="CDD" id="cd09274">
    <property type="entry name" value="RNase_HI_RT_Ty3"/>
    <property type="match status" value="1"/>
</dbReference>
<dbReference type="Pfam" id="PF17921">
    <property type="entry name" value="Integrase_H2C2"/>
    <property type="match status" value="1"/>
</dbReference>